<evidence type="ECO:0000256" key="3">
    <source>
        <dbReference type="ARBA" id="ARBA00022692"/>
    </source>
</evidence>
<feature type="domain" description="EamA" evidence="8">
    <location>
        <begin position="9"/>
        <end position="148"/>
    </location>
</feature>
<feature type="transmembrane region" description="Helical" evidence="7">
    <location>
        <begin position="78"/>
        <end position="100"/>
    </location>
</feature>
<dbReference type="InterPro" id="IPR050638">
    <property type="entry name" value="AA-Vitamin_Transporters"/>
</dbReference>
<name>A0ABV7V9D7_9PROT</name>
<feature type="transmembrane region" description="Helical" evidence="7">
    <location>
        <begin position="106"/>
        <end position="124"/>
    </location>
</feature>
<dbReference type="PANTHER" id="PTHR32322">
    <property type="entry name" value="INNER MEMBRANE TRANSPORTER"/>
    <property type="match status" value="1"/>
</dbReference>
<sequence length="362" mass="37771">MTNSASSMSGIGFAMGSATLFGASTPLAKLLLGGISPWLMAGLLYLGAGIGLAAARLLSRWRGKPGSEAPLKAADLGWLAAIILFGGVAGPVLLMLGLVATAASTTALLLNLEGLATLAIAWLVYRENVDLRIGIGAVAILLGAVILSWQGGIGHAGYGAVAIASACLCWGIDNNLTRKLSSSDPEQIAMIKGLVAGAVNLLIGLLWRGDDLPATGPLLVTLLLGFLGYGISLVLFIYALRYLGSARTGAYFSTAPFIGAVVAIAIFGEAVSLQLGVAGLLMAIGLYLHLAERHEHEHRHEAVLHDHAHVHDPHHQHAHGPGDPAGEPHAHAHRHVAMVHRHPHYPDLHHRHGHGCRSEPAS</sequence>
<comment type="caution">
    <text evidence="9">The sequence shown here is derived from an EMBL/GenBank/DDBJ whole genome shotgun (WGS) entry which is preliminary data.</text>
</comment>
<feature type="transmembrane region" description="Helical" evidence="7">
    <location>
        <begin position="250"/>
        <end position="267"/>
    </location>
</feature>
<dbReference type="SUPFAM" id="SSF103481">
    <property type="entry name" value="Multidrug resistance efflux transporter EmrE"/>
    <property type="match status" value="2"/>
</dbReference>
<keyword evidence="2" id="KW-1003">Cell membrane</keyword>
<evidence type="ECO:0000256" key="4">
    <source>
        <dbReference type="ARBA" id="ARBA00022989"/>
    </source>
</evidence>
<evidence type="ECO:0000313" key="10">
    <source>
        <dbReference type="Proteomes" id="UP001595711"/>
    </source>
</evidence>
<feature type="transmembrane region" description="Helical" evidence="7">
    <location>
        <begin position="131"/>
        <end position="150"/>
    </location>
</feature>
<organism evidence="9 10">
    <name type="scientific">Ferrovibrio xuzhouensis</name>
    <dbReference type="NCBI Taxonomy" id="1576914"/>
    <lineage>
        <taxon>Bacteria</taxon>
        <taxon>Pseudomonadati</taxon>
        <taxon>Pseudomonadota</taxon>
        <taxon>Alphaproteobacteria</taxon>
        <taxon>Rhodospirillales</taxon>
        <taxon>Rhodospirillaceae</taxon>
        <taxon>Ferrovibrio</taxon>
    </lineage>
</organism>
<evidence type="ECO:0000256" key="5">
    <source>
        <dbReference type="ARBA" id="ARBA00023136"/>
    </source>
</evidence>
<dbReference type="InterPro" id="IPR037185">
    <property type="entry name" value="EmrE-like"/>
</dbReference>
<dbReference type="InterPro" id="IPR000620">
    <property type="entry name" value="EamA_dom"/>
</dbReference>
<evidence type="ECO:0000259" key="8">
    <source>
        <dbReference type="Pfam" id="PF00892"/>
    </source>
</evidence>
<keyword evidence="4 7" id="KW-1133">Transmembrane helix</keyword>
<dbReference type="RefSeq" id="WP_379720255.1">
    <property type="nucleotide sequence ID" value="NZ_JBHRYJ010000001.1"/>
</dbReference>
<keyword evidence="10" id="KW-1185">Reference proteome</keyword>
<reference evidence="10" key="1">
    <citation type="journal article" date="2019" name="Int. J. Syst. Evol. Microbiol.">
        <title>The Global Catalogue of Microorganisms (GCM) 10K type strain sequencing project: providing services to taxonomists for standard genome sequencing and annotation.</title>
        <authorList>
            <consortium name="The Broad Institute Genomics Platform"/>
            <consortium name="The Broad Institute Genome Sequencing Center for Infectious Disease"/>
            <person name="Wu L."/>
            <person name="Ma J."/>
        </authorList>
    </citation>
    <scope>NUCLEOTIDE SEQUENCE [LARGE SCALE GENOMIC DNA]</scope>
    <source>
        <strain evidence="10">KCTC 42182</strain>
    </source>
</reference>
<keyword evidence="3 7" id="KW-0812">Transmembrane</keyword>
<protein>
    <submittedName>
        <fullName evidence="9">EamA family transporter</fullName>
    </submittedName>
</protein>
<feature type="transmembrane region" description="Helical" evidence="7">
    <location>
        <begin position="219"/>
        <end position="238"/>
    </location>
</feature>
<feature type="transmembrane region" description="Helical" evidence="7">
    <location>
        <begin position="273"/>
        <end position="290"/>
    </location>
</feature>
<evidence type="ECO:0000256" key="7">
    <source>
        <dbReference type="SAM" id="Phobius"/>
    </source>
</evidence>
<dbReference type="EMBL" id="JBHRYJ010000001">
    <property type="protein sequence ID" value="MFC3674039.1"/>
    <property type="molecule type" value="Genomic_DNA"/>
</dbReference>
<feature type="transmembrane region" description="Helical" evidence="7">
    <location>
        <begin position="188"/>
        <end position="207"/>
    </location>
</feature>
<feature type="transmembrane region" description="Helical" evidence="7">
    <location>
        <begin position="156"/>
        <end position="176"/>
    </location>
</feature>
<gene>
    <name evidence="9" type="ORF">ACFOOQ_00700</name>
</gene>
<feature type="region of interest" description="Disordered" evidence="6">
    <location>
        <begin position="310"/>
        <end position="330"/>
    </location>
</feature>
<evidence type="ECO:0000313" key="9">
    <source>
        <dbReference type="EMBL" id="MFC3674039.1"/>
    </source>
</evidence>
<keyword evidence="5 7" id="KW-0472">Membrane</keyword>
<evidence type="ECO:0000256" key="2">
    <source>
        <dbReference type="ARBA" id="ARBA00022475"/>
    </source>
</evidence>
<feature type="domain" description="EamA" evidence="8">
    <location>
        <begin position="159"/>
        <end position="288"/>
    </location>
</feature>
<dbReference type="Pfam" id="PF00892">
    <property type="entry name" value="EamA"/>
    <property type="match status" value="2"/>
</dbReference>
<evidence type="ECO:0000256" key="1">
    <source>
        <dbReference type="ARBA" id="ARBA00004651"/>
    </source>
</evidence>
<dbReference type="Proteomes" id="UP001595711">
    <property type="component" value="Unassembled WGS sequence"/>
</dbReference>
<evidence type="ECO:0000256" key="6">
    <source>
        <dbReference type="SAM" id="MobiDB-lite"/>
    </source>
</evidence>
<proteinExistence type="predicted"/>
<dbReference type="PANTHER" id="PTHR32322:SF18">
    <property type="entry name" value="S-ADENOSYLMETHIONINE_S-ADENOSYLHOMOCYSTEINE TRANSPORTER"/>
    <property type="match status" value="1"/>
</dbReference>
<comment type="subcellular location">
    <subcellularLocation>
        <location evidence="1">Cell membrane</location>
        <topology evidence="1">Multi-pass membrane protein</topology>
    </subcellularLocation>
</comment>
<feature type="transmembrane region" description="Helical" evidence="7">
    <location>
        <begin position="38"/>
        <end position="58"/>
    </location>
</feature>
<accession>A0ABV7V9D7</accession>